<dbReference type="EMBL" id="JBHUMY010000006">
    <property type="protein sequence ID" value="MFD2659747.1"/>
    <property type="molecule type" value="Genomic_DNA"/>
</dbReference>
<dbReference type="InterPro" id="IPR016181">
    <property type="entry name" value="Acyl_CoA_acyltransferase"/>
</dbReference>
<dbReference type="Gene3D" id="3.40.630.30">
    <property type="match status" value="2"/>
</dbReference>
<comment type="caution">
    <text evidence="2">The sequence shown here is derived from an EMBL/GenBank/DDBJ whole genome shotgun (WGS) entry which is preliminary data.</text>
</comment>
<dbReference type="PANTHER" id="PTHR43792">
    <property type="entry name" value="GNAT FAMILY, PUTATIVE (AFU_ORTHOLOGUE AFUA_3G00765)-RELATED-RELATED"/>
    <property type="match status" value="1"/>
</dbReference>
<dbReference type="Pfam" id="PF00583">
    <property type="entry name" value="Acetyltransf_1"/>
    <property type="match status" value="1"/>
</dbReference>
<dbReference type="PROSITE" id="PS51186">
    <property type="entry name" value="GNAT"/>
    <property type="match status" value="2"/>
</dbReference>
<accession>A0ABW5QTT1</accession>
<organism evidence="2 3">
    <name type="scientific">Paenibacillus thailandensis</name>
    <dbReference type="NCBI Taxonomy" id="393250"/>
    <lineage>
        <taxon>Bacteria</taxon>
        <taxon>Bacillati</taxon>
        <taxon>Bacillota</taxon>
        <taxon>Bacilli</taxon>
        <taxon>Bacillales</taxon>
        <taxon>Paenibacillaceae</taxon>
        <taxon>Paenibacillus</taxon>
    </lineage>
</organism>
<sequence>MEREANVPAFTFGWMSADIAAEIMKWQYPPPYSVYSMSGGEEELAELMNGTYYYALSGDGEIAGYFCVGGSARVPGGFAVGLYADEFCLDIGLGLRPDMTGRGLGACFVKQVMAFVEEEFRPRRLQLVVAAYNIRAVRAYLKAGFYEIGQFQSMLGNEWVPFIAMRCHLRQPTLVTERLRLRPMTEADAGDLVELAKQDDRAGRSLGELEDVSGGRLLIRAWKHRHYTLRQLQWGITRQSANAVIGWVGLNDLDPERERAELDLYLSPAFRGAAYGRESLRAVAWYGLEQLRLGRIQAAAEPGDEGYRRLLEATGFKPDKKPQDHSLREDEPGAGGLYILRKCDTAGMNDWASACGVVY</sequence>
<feature type="domain" description="N-acetyltransferase" evidence="1">
    <location>
        <begin position="5"/>
        <end position="170"/>
    </location>
</feature>
<keyword evidence="2" id="KW-0012">Acyltransferase</keyword>
<keyword evidence="3" id="KW-1185">Reference proteome</keyword>
<gene>
    <name evidence="2" type="ORF">ACFSW5_05630</name>
</gene>
<dbReference type="EC" id="2.3.-.-" evidence="2"/>
<dbReference type="InterPro" id="IPR051531">
    <property type="entry name" value="N-acetyltransferase"/>
</dbReference>
<dbReference type="GO" id="GO:0016746">
    <property type="term" value="F:acyltransferase activity"/>
    <property type="evidence" value="ECO:0007669"/>
    <property type="project" value="UniProtKB-KW"/>
</dbReference>
<dbReference type="RefSeq" id="WP_379270433.1">
    <property type="nucleotide sequence ID" value="NZ_JBHUGT010000023.1"/>
</dbReference>
<evidence type="ECO:0000259" key="1">
    <source>
        <dbReference type="PROSITE" id="PS51186"/>
    </source>
</evidence>
<name>A0ABW5QTT1_9BACL</name>
<dbReference type="Proteomes" id="UP001597493">
    <property type="component" value="Unassembled WGS sequence"/>
</dbReference>
<dbReference type="SUPFAM" id="SSF55729">
    <property type="entry name" value="Acyl-CoA N-acyltransferases (Nat)"/>
    <property type="match status" value="2"/>
</dbReference>
<reference evidence="3" key="1">
    <citation type="journal article" date="2019" name="Int. J. Syst. Evol. Microbiol.">
        <title>The Global Catalogue of Microorganisms (GCM) 10K type strain sequencing project: providing services to taxonomists for standard genome sequencing and annotation.</title>
        <authorList>
            <consortium name="The Broad Institute Genomics Platform"/>
            <consortium name="The Broad Institute Genome Sequencing Center for Infectious Disease"/>
            <person name="Wu L."/>
            <person name="Ma J."/>
        </authorList>
    </citation>
    <scope>NUCLEOTIDE SEQUENCE [LARGE SCALE GENOMIC DNA]</scope>
    <source>
        <strain evidence="3">TISTR 1827</strain>
    </source>
</reference>
<keyword evidence="2" id="KW-0808">Transferase</keyword>
<feature type="domain" description="N-acetyltransferase" evidence="1">
    <location>
        <begin position="179"/>
        <end position="344"/>
    </location>
</feature>
<dbReference type="InterPro" id="IPR000182">
    <property type="entry name" value="GNAT_dom"/>
</dbReference>
<evidence type="ECO:0000313" key="2">
    <source>
        <dbReference type="EMBL" id="MFD2659747.1"/>
    </source>
</evidence>
<evidence type="ECO:0000313" key="3">
    <source>
        <dbReference type="Proteomes" id="UP001597493"/>
    </source>
</evidence>
<protein>
    <submittedName>
        <fullName evidence="2">GNAT family N-acetyltransferase</fullName>
        <ecNumber evidence="2">2.3.-.-</ecNumber>
    </submittedName>
</protein>
<dbReference type="Pfam" id="PF13302">
    <property type="entry name" value="Acetyltransf_3"/>
    <property type="match status" value="1"/>
</dbReference>
<proteinExistence type="predicted"/>